<dbReference type="STRING" id="84035.SAMN05660742_1094"/>
<dbReference type="EMBL" id="FNZK01000009">
    <property type="protein sequence ID" value="SEJ49956.1"/>
    <property type="molecule type" value="Genomic_DNA"/>
</dbReference>
<evidence type="ECO:0000313" key="2">
    <source>
        <dbReference type="Proteomes" id="UP000199662"/>
    </source>
</evidence>
<name>A0A1H6ZB51_9FIRM</name>
<evidence type="ECO:0000313" key="1">
    <source>
        <dbReference type="EMBL" id="SEJ49956.1"/>
    </source>
</evidence>
<keyword evidence="2" id="KW-1185">Reference proteome</keyword>
<proteinExistence type="predicted"/>
<protein>
    <submittedName>
        <fullName evidence="1">Uncharacterized protein</fullName>
    </submittedName>
</protein>
<organism evidence="1 2">
    <name type="scientific">Propionispira arboris</name>
    <dbReference type="NCBI Taxonomy" id="84035"/>
    <lineage>
        <taxon>Bacteria</taxon>
        <taxon>Bacillati</taxon>
        <taxon>Bacillota</taxon>
        <taxon>Negativicutes</taxon>
        <taxon>Selenomonadales</taxon>
        <taxon>Selenomonadaceae</taxon>
        <taxon>Propionispira</taxon>
    </lineage>
</organism>
<sequence>MTYTSIVDKAIFNEFKKQNGISLMNHVANTCSIDDFIAVSSVLCPEIIEIEGYIFISEFYHNNIAGLKKQFDNNRKNIEQWVNSWSLGDFFVAAYTDSIENERIIKQFGDVLVYFWKRRLNELFPDKKIIVEIGENIMGENGLTITIYQET</sequence>
<dbReference type="RefSeq" id="WP_091831331.1">
    <property type="nucleotide sequence ID" value="NZ_FNZK01000009.1"/>
</dbReference>
<dbReference type="AlphaFoldDB" id="A0A1H6ZB51"/>
<gene>
    <name evidence="1" type="ORF">SAMN05660742_1094</name>
</gene>
<dbReference type="Proteomes" id="UP000199662">
    <property type="component" value="Unassembled WGS sequence"/>
</dbReference>
<reference evidence="1 2" key="1">
    <citation type="submission" date="2016-10" db="EMBL/GenBank/DDBJ databases">
        <authorList>
            <person name="de Groot N.N."/>
        </authorList>
    </citation>
    <scope>NUCLEOTIDE SEQUENCE [LARGE SCALE GENOMIC DNA]</scope>
    <source>
        <strain evidence="1 2">DSM 2179</strain>
    </source>
</reference>
<accession>A0A1H6ZB51</accession>